<evidence type="ECO:0000313" key="1">
    <source>
        <dbReference type="EMBL" id="EMY23649.1"/>
    </source>
</evidence>
<comment type="caution">
    <text evidence="1">The sequence shown here is derived from an EMBL/GenBank/DDBJ whole genome shotgun (WGS) entry which is preliminary data.</text>
</comment>
<name>N1UIY9_LEPIR</name>
<dbReference type="AlphaFoldDB" id="N1UIY9"/>
<dbReference type="Proteomes" id="UP000012220">
    <property type="component" value="Unassembled WGS sequence"/>
</dbReference>
<organism evidence="1 2">
    <name type="scientific">Leptospira interrogans serovar Australis str. 200703203</name>
    <dbReference type="NCBI Taxonomy" id="1085541"/>
    <lineage>
        <taxon>Bacteria</taxon>
        <taxon>Pseudomonadati</taxon>
        <taxon>Spirochaetota</taxon>
        <taxon>Spirochaetia</taxon>
        <taxon>Leptospirales</taxon>
        <taxon>Leptospiraceae</taxon>
        <taxon>Leptospira</taxon>
    </lineage>
</organism>
<dbReference type="EMBL" id="AHNY02000233">
    <property type="protein sequence ID" value="EMY23649.1"/>
    <property type="molecule type" value="Genomic_DNA"/>
</dbReference>
<gene>
    <name evidence="1" type="ORF">LEP1GSC115_3488</name>
</gene>
<proteinExistence type="predicted"/>
<accession>N1UIY9</accession>
<sequence>MIFLSKKSIRDDIRKIKIKCATFKFEATIFKYSESKFQLCFSIITINFETFLFKKNIEEIHEIEIQ</sequence>
<dbReference type="BioCyc" id="LINT1085541:G11IQ-1786-MONOMER"/>
<protein>
    <submittedName>
        <fullName evidence="1">Uncharacterized protein</fullName>
    </submittedName>
</protein>
<evidence type="ECO:0000313" key="2">
    <source>
        <dbReference type="Proteomes" id="UP000012220"/>
    </source>
</evidence>
<reference evidence="1 2" key="1">
    <citation type="submission" date="2013-02" db="EMBL/GenBank/DDBJ databases">
        <authorList>
            <person name="Harkins D.M."/>
            <person name="Durkin A.S."/>
            <person name="Brinkac L.M."/>
            <person name="Haft D.H."/>
            <person name="Selengut J.D."/>
            <person name="Sanka R."/>
            <person name="DePew J."/>
            <person name="Purushe J."/>
            <person name="Picardeau M."/>
            <person name="Werts C."/>
            <person name="Goarant C."/>
            <person name="Vinetz J.M."/>
            <person name="Sutton G.G."/>
            <person name="Nierman W.C."/>
            <person name="Fouts D.E."/>
        </authorList>
    </citation>
    <scope>NUCLEOTIDE SEQUENCE [LARGE SCALE GENOMIC DNA]</scope>
    <source>
        <strain evidence="1 2">200703203</strain>
    </source>
</reference>